<dbReference type="AlphaFoldDB" id="W8EU75"/>
<evidence type="ECO:0000313" key="1">
    <source>
        <dbReference type="EMBL" id="AHJ95327.1"/>
    </source>
</evidence>
<evidence type="ECO:0008006" key="3">
    <source>
        <dbReference type="Google" id="ProtNLM"/>
    </source>
</evidence>
<evidence type="ECO:0000313" key="2">
    <source>
        <dbReference type="Proteomes" id="UP000019423"/>
    </source>
</evidence>
<dbReference type="KEGG" id="hsw:Hsw_PB0037"/>
<proteinExistence type="predicted"/>
<dbReference type="PATRIC" id="fig|1227739.3.peg.35"/>
<dbReference type="HOGENOM" id="CLU_155111_2_3_10"/>
<protein>
    <recommendedName>
        <fullName evidence="3">Plasmid maintenance system killer protein</fullName>
    </recommendedName>
</protein>
<keyword evidence="1" id="KW-0614">Plasmid</keyword>
<dbReference type="EMBL" id="CP007143">
    <property type="protein sequence ID" value="AHJ95327.1"/>
    <property type="molecule type" value="Genomic_DNA"/>
</dbReference>
<reference evidence="1 2" key="1">
    <citation type="submission" date="2014-01" db="EMBL/GenBank/DDBJ databases">
        <title>Complete sequence of plasmid2 of ionizing-radiation resistance bacterium Hymenobacter swuensis DY53.</title>
        <authorList>
            <person name="Jung J.-H."/>
            <person name="Jeong S.-W."/>
            <person name="Joe M.-H."/>
            <person name="Cho y.-j."/>
            <person name="Kim M.-K."/>
            <person name="Lim S.-Y."/>
        </authorList>
    </citation>
    <scope>NUCLEOTIDE SEQUENCE [LARGE SCALE GENOMIC DNA]</scope>
    <source>
        <strain evidence="1 2">DY53</strain>
        <plasmid evidence="1 2">pHsw2</plasmid>
    </source>
</reference>
<keyword evidence="2" id="KW-1185">Reference proteome</keyword>
<dbReference type="Gene3D" id="3.30.2310.20">
    <property type="entry name" value="RelE-like"/>
    <property type="match status" value="1"/>
</dbReference>
<name>W8EU75_9BACT</name>
<accession>W8EU75</accession>
<dbReference type="SUPFAM" id="SSF143011">
    <property type="entry name" value="RelE-like"/>
    <property type="match status" value="1"/>
</dbReference>
<dbReference type="InterPro" id="IPR007711">
    <property type="entry name" value="HigB-1"/>
</dbReference>
<dbReference type="Pfam" id="PF05015">
    <property type="entry name" value="HigB-like_toxin"/>
    <property type="match status" value="1"/>
</dbReference>
<organism evidence="1 2">
    <name type="scientific">Hymenobacter swuensis DY53</name>
    <dbReference type="NCBI Taxonomy" id="1227739"/>
    <lineage>
        <taxon>Bacteria</taxon>
        <taxon>Pseudomonadati</taxon>
        <taxon>Bacteroidota</taxon>
        <taxon>Cytophagia</taxon>
        <taxon>Cytophagales</taxon>
        <taxon>Hymenobacteraceae</taxon>
        <taxon>Hymenobacter</taxon>
    </lineage>
</organism>
<dbReference type="Proteomes" id="UP000019423">
    <property type="component" value="Plasmid pHsw2"/>
</dbReference>
<gene>
    <name evidence="1" type="ORF">Hsw_PB0037</name>
</gene>
<sequence length="37" mass="4513">MKGKLKNFYSVKVKANWKIIFRFKDGNAFDVKYIDYH</sequence>
<dbReference type="InterPro" id="IPR035093">
    <property type="entry name" value="RelE/ParE_toxin_dom_sf"/>
</dbReference>
<geneLocation type="plasmid" evidence="1 2">
    <name>pHsw2</name>
</geneLocation>